<reference evidence="1 2" key="1">
    <citation type="journal article" date="2021" name="Environ. Microbiol.">
        <title>Genetic insights into the dark matter of the mammalian gut microbiota through targeted genome reconstruction.</title>
        <authorList>
            <person name="Lugli G.A."/>
            <person name="Alessandri G."/>
            <person name="Milani C."/>
            <person name="Viappiani A."/>
            <person name="Fontana F."/>
            <person name="Tarracchini C."/>
            <person name="Mancabelli L."/>
            <person name="Argentini C."/>
            <person name="Ruiz L."/>
            <person name="Margolles A."/>
            <person name="van Sinderen D."/>
            <person name="Turroni F."/>
            <person name="Ventura M."/>
        </authorList>
    </citation>
    <scope>NUCLEOTIDE SEQUENCE [LARGE SCALE GENOMIC DNA]</scope>
    <source>
        <strain evidence="1 2">MA1</strain>
    </source>
</reference>
<organism evidence="1 2">
    <name type="scientific">Bifidobacterium amazonense</name>
    <dbReference type="NCBI Taxonomy" id="2809027"/>
    <lineage>
        <taxon>Bacteria</taxon>
        <taxon>Bacillati</taxon>
        <taxon>Actinomycetota</taxon>
        <taxon>Actinomycetes</taxon>
        <taxon>Bifidobacteriales</taxon>
        <taxon>Bifidobacteriaceae</taxon>
        <taxon>Bifidobacterium</taxon>
    </lineage>
</organism>
<dbReference type="EMBL" id="JAFEJT020000098">
    <property type="protein sequence ID" value="MCH9277205.1"/>
    <property type="molecule type" value="Genomic_DNA"/>
</dbReference>
<accession>A0ABS9W032</accession>
<dbReference type="Proteomes" id="UP000710815">
    <property type="component" value="Unassembled WGS sequence"/>
</dbReference>
<protein>
    <submittedName>
        <fullName evidence="1">Uncharacterized protein</fullName>
    </submittedName>
</protein>
<evidence type="ECO:0000313" key="1">
    <source>
        <dbReference type="EMBL" id="MCH9277205.1"/>
    </source>
</evidence>
<comment type="caution">
    <text evidence="1">The sequence shown here is derived from an EMBL/GenBank/DDBJ whole genome shotgun (WGS) entry which is preliminary data.</text>
</comment>
<reference evidence="1 2" key="2">
    <citation type="journal article" date="2021" name="Syst. Appl. Microbiol.">
        <title>Phylogenetic classification of ten novel species belonging to the genus Bifidobacterium comprising B. phasiani sp. nov., B. pongonis sp. nov., B. saguinibicoloris sp. nov., B. colobi sp. nov., B. simiiventris sp. nov., B. santillanense sp. nov., B. miconis sp. nov., B. amazonense sp. nov., B. pluvialisilvae sp. nov., and B. miconisargentati sp. nov.</title>
        <authorList>
            <person name="Lugli G.A."/>
            <person name="Calvete-Torre I."/>
            <person name="Alessandri G."/>
            <person name="Milani C."/>
            <person name="Turroni F."/>
            <person name="Laiolo P."/>
            <person name="Ossiprandi M.C."/>
            <person name="Margolles A."/>
            <person name="Ruiz L."/>
            <person name="Ventura M."/>
        </authorList>
    </citation>
    <scope>NUCLEOTIDE SEQUENCE [LARGE SCALE GENOMIC DNA]</scope>
    <source>
        <strain evidence="1 2">MA1</strain>
    </source>
</reference>
<gene>
    <name evidence="1" type="ORF">JS533_013195</name>
</gene>
<evidence type="ECO:0000313" key="2">
    <source>
        <dbReference type="Proteomes" id="UP000710815"/>
    </source>
</evidence>
<dbReference type="RefSeq" id="WP_241515235.1">
    <property type="nucleotide sequence ID" value="NZ_JAFEJT020000098.1"/>
</dbReference>
<keyword evidence="2" id="KW-1185">Reference proteome</keyword>
<sequence>MTAKTPQDHKLPKTSPKTAIIHGVHLTVDPDLFDDLDMLEWLYDIQNANNGGDALAVVPFLRKICGPAWPQIKTALRDPDTGRIPMTAVTDFIGDLMNQIAPNS</sequence>
<proteinExistence type="predicted"/>
<name>A0ABS9W032_9BIFI</name>